<sequence>MKVLKGYVKNCARPEGYIAECYLAEECMRFCGGYMKQLGTIDTRQYRNKDMRDEMILGGRPFIGRLPIVMSDDMLQIAYNYVLYNTAEVEPYFE</sequence>
<dbReference type="EMBL" id="JANJYJ010000005">
    <property type="protein sequence ID" value="KAK3211333.1"/>
    <property type="molecule type" value="Genomic_DNA"/>
</dbReference>
<protein>
    <recommendedName>
        <fullName evidence="1">DUF4218 domain-containing protein</fullName>
    </recommendedName>
</protein>
<dbReference type="Pfam" id="PF13960">
    <property type="entry name" value="DUF4218"/>
    <property type="match status" value="1"/>
</dbReference>
<dbReference type="AlphaFoldDB" id="A0AAE0AD98"/>
<name>A0AAE0AD98_9ROSI</name>
<organism evidence="2 3">
    <name type="scientific">Dipteronia sinensis</name>
    <dbReference type="NCBI Taxonomy" id="43782"/>
    <lineage>
        <taxon>Eukaryota</taxon>
        <taxon>Viridiplantae</taxon>
        <taxon>Streptophyta</taxon>
        <taxon>Embryophyta</taxon>
        <taxon>Tracheophyta</taxon>
        <taxon>Spermatophyta</taxon>
        <taxon>Magnoliopsida</taxon>
        <taxon>eudicotyledons</taxon>
        <taxon>Gunneridae</taxon>
        <taxon>Pentapetalae</taxon>
        <taxon>rosids</taxon>
        <taxon>malvids</taxon>
        <taxon>Sapindales</taxon>
        <taxon>Sapindaceae</taxon>
        <taxon>Hippocastanoideae</taxon>
        <taxon>Acereae</taxon>
        <taxon>Dipteronia</taxon>
    </lineage>
</organism>
<reference evidence="2" key="1">
    <citation type="journal article" date="2023" name="Plant J.">
        <title>Genome sequences and population genomics provide insights into the demographic history, inbreeding, and mutation load of two 'living fossil' tree species of Dipteronia.</title>
        <authorList>
            <person name="Feng Y."/>
            <person name="Comes H.P."/>
            <person name="Chen J."/>
            <person name="Zhu S."/>
            <person name="Lu R."/>
            <person name="Zhang X."/>
            <person name="Li P."/>
            <person name="Qiu J."/>
            <person name="Olsen K.M."/>
            <person name="Qiu Y."/>
        </authorList>
    </citation>
    <scope>NUCLEOTIDE SEQUENCE</scope>
    <source>
        <strain evidence="2">NBL</strain>
    </source>
</reference>
<evidence type="ECO:0000313" key="2">
    <source>
        <dbReference type="EMBL" id="KAK3211333.1"/>
    </source>
</evidence>
<keyword evidence="3" id="KW-1185">Reference proteome</keyword>
<comment type="caution">
    <text evidence="2">The sequence shown here is derived from an EMBL/GenBank/DDBJ whole genome shotgun (WGS) entry which is preliminary data.</text>
</comment>
<proteinExistence type="predicted"/>
<accession>A0AAE0AD98</accession>
<evidence type="ECO:0000313" key="3">
    <source>
        <dbReference type="Proteomes" id="UP001281410"/>
    </source>
</evidence>
<dbReference type="Proteomes" id="UP001281410">
    <property type="component" value="Unassembled WGS sequence"/>
</dbReference>
<dbReference type="InterPro" id="IPR025452">
    <property type="entry name" value="DUF4218"/>
</dbReference>
<evidence type="ECO:0000259" key="1">
    <source>
        <dbReference type="Pfam" id="PF13960"/>
    </source>
</evidence>
<gene>
    <name evidence="2" type="ORF">Dsin_016039</name>
</gene>
<feature type="domain" description="DUF4218" evidence="1">
    <location>
        <begin position="2"/>
        <end position="48"/>
    </location>
</feature>
<dbReference type="PANTHER" id="PTHR48258">
    <property type="entry name" value="DUF4218 DOMAIN-CONTAINING PROTEIN-RELATED"/>
    <property type="match status" value="1"/>
</dbReference>